<evidence type="ECO:0000313" key="3">
    <source>
        <dbReference type="Proteomes" id="UP001163850"/>
    </source>
</evidence>
<keyword evidence="1" id="KW-1133">Transmembrane helix</keyword>
<dbReference type="Proteomes" id="UP001163850">
    <property type="component" value="Unassembled WGS sequence"/>
</dbReference>
<feature type="transmembrane region" description="Helical" evidence="1">
    <location>
        <begin position="30"/>
        <end position="47"/>
    </location>
</feature>
<reference evidence="2" key="1">
    <citation type="submission" date="2022-08" db="EMBL/GenBank/DDBJ databases">
        <authorList>
            <consortium name="DOE Joint Genome Institute"/>
            <person name="Min B."/>
            <person name="Riley R."/>
            <person name="Sierra-Patev S."/>
            <person name="Naranjo-Ortiz M."/>
            <person name="Looney B."/>
            <person name="Konkel Z."/>
            <person name="Slot J.C."/>
            <person name="Sakamoto Y."/>
            <person name="Steenwyk J.L."/>
            <person name="Rokas A."/>
            <person name="Carro J."/>
            <person name="Camarero S."/>
            <person name="Ferreira P."/>
            <person name="Molpeceres G."/>
            <person name="Ruiz-Duenas F.J."/>
            <person name="Serrano A."/>
            <person name="Henrissat B."/>
            <person name="Drula E."/>
            <person name="Hughes K.W."/>
            <person name="Mata J.L."/>
            <person name="Ishikawa N.K."/>
            <person name="Vargas-Isla R."/>
            <person name="Ushijima S."/>
            <person name="Smith C.A."/>
            <person name="Ahrendt S."/>
            <person name="Andreopoulos W."/>
            <person name="He G."/>
            <person name="Labutti K."/>
            <person name="Lipzen A."/>
            <person name="Ng V."/>
            <person name="Sandor L."/>
            <person name="Barry K."/>
            <person name="Martinez A.T."/>
            <person name="Xiao Y."/>
            <person name="Gibbons J.G."/>
            <person name="Terashima K."/>
            <person name="Hibbett D.S."/>
            <person name="Grigoriev I.V."/>
        </authorList>
    </citation>
    <scope>NUCLEOTIDE SEQUENCE</scope>
    <source>
        <strain evidence="2">TFB7829</strain>
    </source>
</reference>
<name>A0AA38Q6X7_9AGAR</name>
<gene>
    <name evidence="2" type="ORF">F5890DRAFT_315062</name>
</gene>
<keyword evidence="1" id="KW-0812">Transmembrane</keyword>
<feature type="transmembrane region" description="Helical" evidence="1">
    <location>
        <begin position="154"/>
        <end position="172"/>
    </location>
</feature>
<feature type="transmembrane region" description="Helical" evidence="1">
    <location>
        <begin position="99"/>
        <end position="121"/>
    </location>
</feature>
<organism evidence="2 3">
    <name type="scientific">Lentinula detonsa</name>
    <dbReference type="NCBI Taxonomy" id="2804962"/>
    <lineage>
        <taxon>Eukaryota</taxon>
        <taxon>Fungi</taxon>
        <taxon>Dikarya</taxon>
        <taxon>Basidiomycota</taxon>
        <taxon>Agaricomycotina</taxon>
        <taxon>Agaricomycetes</taxon>
        <taxon>Agaricomycetidae</taxon>
        <taxon>Agaricales</taxon>
        <taxon>Marasmiineae</taxon>
        <taxon>Omphalotaceae</taxon>
        <taxon>Lentinula</taxon>
    </lineage>
</organism>
<sequence>MCPLSFQSGSIPGSAFQHIYHCETNTPRPHLLLSLYFYTLSYLYFLFPSTSTILVDFPSFLRSACVLCPSHILSFAFIPDSIISDSNHCIKYPSAYPSLLSYINIPAVFHPSFIITAVVLLDIWRRFLCVYNIFPVCVSCGLFILFPFLPMRCLFYTFLSASLFLVRFMVSLL</sequence>
<dbReference type="AlphaFoldDB" id="A0AA38Q6X7"/>
<dbReference type="EMBL" id="MU801905">
    <property type="protein sequence ID" value="KAJ3988769.1"/>
    <property type="molecule type" value="Genomic_DNA"/>
</dbReference>
<evidence type="ECO:0000313" key="2">
    <source>
        <dbReference type="EMBL" id="KAJ3988769.1"/>
    </source>
</evidence>
<proteinExistence type="predicted"/>
<accession>A0AA38Q6X7</accession>
<feature type="transmembrane region" description="Helical" evidence="1">
    <location>
        <begin position="128"/>
        <end position="148"/>
    </location>
</feature>
<protein>
    <submittedName>
        <fullName evidence="2">Uncharacterized protein</fullName>
    </submittedName>
</protein>
<keyword evidence="1" id="KW-0472">Membrane</keyword>
<evidence type="ECO:0000256" key="1">
    <source>
        <dbReference type="SAM" id="Phobius"/>
    </source>
</evidence>
<comment type="caution">
    <text evidence="2">The sequence shown here is derived from an EMBL/GenBank/DDBJ whole genome shotgun (WGS) entry which is preliminary data.</text>
</comment>